<reference evidence="6 7" key="1">
    <citation type="submission" date="2015-07" db="EMBL/GenBank/DDBJ databases">
        <title>Emmonsia species relationships and genome sequence.</title>
        <authorList>
            <consortium name="The Broad Institute Genomics Platform"/>
            <person name="Cuomo C.A."/>
            <person name="Munoz J.F."/>
            <person name="Imamovic A."/>
            <person name="Priest M.E."/>
            <person name="Young S."/>
            <person name="Clay O.K."/>
            <person name="McEwen J.G."/>
        </authorList>
    </citation>
    <scope>NUCLEOTIDE SEQUENCE [LARGE SCALE GENOMIC DNA]</scope>
    <source>
        <strain evidence="6 7">UAMH 9510</strain>
    </source>
</reference>
<evidence type="ECO:0000313" key="6">
    <source>
        <dbReference type="EMBL" id="OJD19054.1"/>
    </source>
</evidence>
<feature type="compositionally biased region" description="Low complexity" evidence="4">
    <location>
        <begin position="489"/>
        <end position="507"/>
    </location>
</feature>
<dbReference type="SMART" id="SM00212">
    <property type="entry name" value="UBCc"/>
    <property type="match status" value="1"/>
</dbReference>
<dbReference type="PANTHER" id="PTHR24068">
    <property type="entry name" value="UBIQUITIN-CONJUGATING ENZYME E2"/>
    <property type="match status" value="1"/>
</dbReference>
<evidence type="ECO:0000259" key="5">
    <source>
        <dbReference type="PROSITE" id="PS50127"/>
    </source>
</evidence>
<feature type="compositionally biased region" description="Basic and acidic residues" evidence="4">
    <location>
        <begin position="439"/>
        <end position="450"/>
    </location>
</feature>
<dbReference type="VEuPathDB" id="FungiDB:AJ78_00926"/>
<keyword evidence="7" id="KW-1185">Reference proteome</keyword>
<name>A0A1J9PS43_9EURO</name>
<proteinExistence type="predicted"/>
<accession>A0A1J9PS43</accession>
<feature type="compositionally biased region" description="Polar residues" evidence="4">
    <location>
        <begin position="195"/>
        <end position="205"/>
    </location>
</feature>
<evidence type="ECO:0000256" key="2">
    <source>
        <dbReference type="ARBA" id="ARBA00022786"/>
    </source>
</evidence>
<feature type="compositionally biased region" description="Low complexity" evidence="4">
    <location>
        <begin position="237"/>
        <end position="257"/>
    </location>
</feature>
<feature type="compositionally biased region" description="Basic residues" evidence="4">
    <location>
        <begin position="568"/>
        <end position="577"/>
    </location>
</feature>
<feature type="compositionally biased region" description="Polar residues" evidence="4">
    <location>
        <begin position="551"/>
        <end position="565"/>
    </location>
</feature>
<dbReference type="PROSITE" id="PS00183">
    <property type="entry name" value="UBC_1"/>
    <property type="match status" value="1"/>
</dbReference>
<feature type="active site" description="Glycyl thioester intermediate" evidence="3">
    <location>
        <position position="98"/>
    </location>
</feature>
<feature type="compositionally biased region" description="Low complexity" evidence="4">
    <location>
        <begin position="529"/>
        <end position="550"/>
    </location>
</feature>
<evidence type="ECO:0000256" key="1">
    <source>
        <dbReference type="ARBA" id="ARBA00022679"/>
    </source>
</evidence>
<keyword evidence="2" id="KW-0833">Ubl conjugation pathway</keyword>
<evidence type="ECO:0000256" key="3">
    <source>
        <dbReference type="PROSITE-ProRule" id="PRU10133"/>
    </source>
</evidence>
<dbReference type="PROSITE" id="PS50127">
    <property type="entry name" value="UBC_2"/>
    <property type="match status" value="1"/>
</dbReference>
<feature type="region of interest" description="Disordered" evidence="4">
    <location>
        <begin position="363"/>
        <end position="456"/>
    </location>
</feature>
<dbReference type="InterPro" id="IPR000608">
    <property type="entry name" value="UBC"/>
</dbReference>
<feature type="domain" description="UBC core" evidence="5">
    <location>
        <begin position="6"/>
        <end position="160"/>
    </location>
</feature>
<keyword evidence="1" id="KW-0808">Transferase</keyword>
<comment type="caution">
    <text evidence="6">The sequence shown here is derived from an EMBL/GenBank/DDBJ whole genome shotgun (WGS) entry which is preliminary data.</text>
</comment>
<dbReference type="InterPro" id="IPR023313">
    <property type="entry name" value="UBQ-conjugating_AS"/>
</dbReference>
<feature type="compositionally biased region" description="Acidic residues" evidence="4">
    <location>
        <begin position="266"/>
        <end position="275"/>
    </location>
</feature>
<feature type="compositionally biased region" description="Basic and acidic residues" evidence="4">
    <location>
        <begin position="216"/>
        <end position="225"/>
    </location>
</feature>
<gene>
    <name evidence="6" type="ORF">AJ78_00926</name>
</gene>
<feature type="region of interest" description="Disordered" evidence="4">
    <location>
        <begin position="489"/>
        <end position="577"/>
    </location>
</feature>
<evidence type="ECO:0000313" key="7">
    <source>
        <dbReference type="Proteomes" id="UP000182235"/>
    </source>
</evidence>
<dbReference type="SUPFAM" id="SSF54495">
    <property type="entry name" value="UBC-like"/>
    <property type="match status" value="1"/>
</dbReference>
<dbReference type="CDD" id="cd23804">
    <property type="entry name" value="UBCc_UBE2S"/>
    <property type="match status" value="1"/>
</dbReference>
<dbReference type="Proteomes" id="UP000182235">
    <property type="component" value="Unassembled WGS sequence"/>
</dbReference>
<organism evidence="6 7">
    <name type="scientific">Emergomyces pasteurianus Ep9510</name>
    <dbReference type="NCBI Taxonomy" id="1447872"/>
    <lineage>
        <taxon>Eukaryota</taxon>
        <taxon>Fungi</taxon>
        <taxon>Dikarya</taxon>
        <taxon>Ascomycota</taxon>
        <taxon>Pezizomycotina</taxon>
        <taxon>Eurotiomycetes</taxon>
        <taxon>Eurotiomycetidae</taxon>
        <taxon>Onygenales</taxon>
        <taxon>Ajellomycetaceae</taxon>
        <taxon>Emergomyces</taxon>
    </lineage>
</organism>
<feature type="compositionally biased region" description="Basic and acidic residues" evidence="4">
    <location>
        <begin position="392"/>
        <end position="405"/>
    </location>
</feature>
<dbReference type="OrthoDB" id="10069349at2759"/>
<sequence length="577" mass="62147">MPPKASSLRRLASDHASLHNDGMPPNYLSPPTSAFSSFPDDLTQLTVLLTGPQGTPYSQGLWQLHLRMPEDYPKSPPKAAFKTRIWHPNVDESTGAVCVDTLKRDWEAKLTLRDVLITISCLLIHPNPDSALNSAAGSLLQDDYEAFARQAKLMTSIHAPIPKDMKVAVMEAKRRGDESGTVISEDEDRPAPLSSRKTTTASTRPTVVMKKPAAQKKPEGQRMEKLDIRLRDISGDGLLSASQSSSSSSSSSSLSPLSRDRQPSNVDEDDSDTEDTGSASKENDPSLSPSPVTITPSSSRKSVLGKRPLAVLASPSEPDMVLVRSGDTDADIDTHSPDDDNDGMTPSERNIAANTLERAHLPLLGRQQMQPQEQPRKSAKLSELGRCVNDSGRVRDDCSDQDSRCNRGSGSQVDRTSRQGSSVFGAQTPPTQPLLQSSNEKRTDGGKENEISSTPSIISASTTATTATATLVAASTFITAVADKSQQQQQRQKQKLQLPLSLPSGSPMETRDAQSSDAQTSHKQKVKAPQPLTTTTTTTSSMPTPKLSTSDNNNNLSARRISSATVKGKPRVGLRRL</sequence>
<feature type="compositionally biased region" description="Polar residues" evidence="4">
    <location>
        <begin position="406"/>
        <end position="438"/>
    </location>
</feature>
<dbReference type="EMBL" id="LGRN01000018">
    <property type="protein sequence ID" value="OJD19054.1"/>
    <property type="molecule type" value="Genomic_DNA"/>
</dbReference>
<dbReference type="Pfam" id="PF00179">
    <property type="entry name" value="UQ_con"/>
    <property type="match status" value="1"/>
</dbReference>
<feature type="compositionally biased region" description="Low complexity" evidence="4">
    <location>
        <begin position="285"/>
        <end position="299"/>
    </location>
</feature>
<evidence type="ECO:0000256" key="4">
    <source>
        <dbReference type="SAM" id="MobiDB-lite"/>
    </source>
</evidence>
<feature type="region of interest" description="Disordered" evidence="4">
    <location>
        <begin position="237"/>
        <end position="348"/>
    </location>
</feature>
<dbReference type="STRING" id="1447872.A0A1J9PS43"/>
<feature type="region of interest" description="Disordered" evidence="4">
    <location>
        <begin position="172"/>
        <end position="225"/>
    </location>
</feature>
<dbReference type="FunFam" id="3.10.110.10:FF:000077">
    <property type="entry name" value="Ubiquitin conjugating enzyme E2"/>
    <property type="match status" value="1"/>
</dbReference>
<dbReference type="InterPro" id="IPR016135">
    <property type="entry name" value="UBQ-conjugating_enzyme/RWD"/>
</dbReference>
<dbReference type="AlphaFoldDB" id="A0A1J9PS43"/>
<dbReference type="Gene3D" id="3.10.110.10">
    <property type="entry name" value="Ubiquitin Conjugating Enzyme"/>
    <property type="match status" value="1"/>
</dbReference>
<dbReference type="GO" id="GO:0016740">
    <property type="term" value="F:transferase activity"/>
    <property type="evidence" value="ECO:0007669"/>
    <property type="project" value="UniProtKB-KW"/>
</dbReference>
<protein>
    <recommendedName>
        <fullName evidence="5">UBC core domain-containing protein</fullName>
    </recommendedName>
</protein>